<keyword evidence="2" id="KW-1185">Reference proteome</keyword>
<reference evidence="2" key="1">
    <citation type="journal article" date="2020" name="Nat. Commun.">
        <title>Genome assembly of wild tea tree DASZ reveals pedigree and selection history of tea varieties.</title>
        <authorList>
            <person name="Zhang W."/>
            <person name="Zhang Y."/>
            <person name="Qiu H."/>
            <person name="Guo Y."/>
            <person name="Wan H."/>
            <person name="Zhang X."/>
            <person name="Scossa F."/>
            <person name="Alseekh S."/>
            <person name="Zhang Q."/>
            <person name="Wang P."/>
            <person name="Xu L."/>
            <person name="Schmidt M.H."/>
            <person name="Jia X."/>
            <person name="Li D."/>
            <person name="Zhu A."/>
            <person name="Guo F."/>
            <person name="Chen W."/>
            <person name="Ni D."/>
            <person name="Usadel B."/>
            <person name="Fernie A.R."/>
            <person name="Wen W."/>
        </authorList>
    </citation>
    <scope>NUCLEOTIDE SEQUENCE [LARGE SCALE GENOMIC DNA]</scope>
    <source>
        <strain evidence="2">cv. G240</strain>
    </source>
</reference>
<proteinExistence type="predicted"/>
<protein>
    <submittedName>
        <fullName evidence="1">Uncharacterized protein</fullName>
    </submittedName>
</protein>
<comment type="caution">
    <text evidence="1">The sequence shown here is derived from an EMBL/GenBank/DDBJ whole genome shotgun (WGS) entry which is preliminary data.</text>
</comment>
<dbReference type="EMBL" id="JACBKZ010000010">
    <property type="protein sequence ID" value="KAF5940277.1"/>
    <property type="molecule type" value="Genomic_DNA"/>
</dbReference>
<reference evidence="1 2" key="2">
    <citation type="submission" date="2020-07" db="EMBL/GenBank/DDBJ databases">
        <title>Genome assembly of wild tea tree DASZ reveals pedigree and selection history of tea varieties.</title>
        <authorList>
            <person name="Zhang W."/>
        </authorList>
    </citation>
    <scope>NUCLEOTIDE SEQUENCE [LARGE SCALE GENOMIC DNA]</scope>
    <source>
        <strain evidence="2">cv. G240</strain>
        <tissue evidence="1">Leaf</tissue>
    </source>
</reference>
<accession>A0A7J7GII7</accession>
<dbReference type="AlphaFoldDB" id="A0A7J7GII7"/>
<dbReference type="Proteomes" id="UP000593564">
    <property type="component" value="Unassembled WGS sequence"/>
</dbReference>
<sequence length="86" mass="9985">MTNTSFGVNFTYIFIQPHFPISPLFFAIIQPLATFSPNLLGNNPIFGKFYPTITMPSPNFLSFFLDDPYPIPFPFRQLQLFIYEKP</sequence>
<organism evidence="1 2">
    <name type="scientific">Camellia sinensis</name>
    <name type="common">Tea plant</name>
    <name type="synonym">Thea sinensis</name>
    <dbReference type="NCBI Taxonomy" id="4442"/>
    <lineage>
        <taxon>Eukaryota</taxon>
        <taxon>Viridiplantae</taxon>
        <taxon>Streptophyta</taxon>
        <taxon>Embryophyta</taxon>
        <taxon>Tracheophyta</taxon>
        <taxon>Spermatophyta</taxon>
        <taxon>Magnoliopsida</taxon>
        <taxon>eudicotyledons</taxon>
        <taxon>Gunneridae</taxon>
        <taxon>Pentapetalae</taxon>
        <taxon>asterids</taxon>
        <taxon>Ericales</taxon>
        <taxon>Theaceae</taxon>
        <taxon>Camellia</taxon>
    </lineage>
</organism>
<name>A0A7J7GII7_CAMSI</name>
<evidence type="ECO:0000313" key="2">
    <source>
        <dbReference type="Proteomes" id="UP000593564"/>
    </source>
</evidence>
<evidence type="ECO:0000313" key="1">
    <source>
        <dbReference type="EMBL" id="KAF5940277.1"/>
    </source>
</evidence>
<gene>
    <name evidence="1" type="ORF">HYC85_021444</name>
</gene>